<evidence type="ECO:0000259" key="1">
    <source>
        <dbReference type="PROSITE" id="PS50097"/>
    </source>
</evidence>
<dbReference type="PROSITE" id="PS50097">
    <property type="entry name" value="BTB"/>
    <property type="match status" value="1"/>
</dbReference>
<name>A0AAN4ZL78_9BILA</name>
<keyword evidence="3" id="KW-1185">Reference proteome</keyword>
<dbReference type="Gene3D" id="2.60.210.10">
    <property type="entry name" value="Apoptosis, Tumor Necrosis Factor Receptor Associated Protein 2, Chain A"/>
    <property type="match status" value="1"/>
</dbReference>
<dbReference type="Pfam" id="PF00917">
    <property type="entry name" value="MATH"/>
    <property type="match status" value="1"/>
</dbReference>
<dbReference type="SUPFAM" id="SSF49599">
    <property type="entry name" value="TRAF domain-like"/>
    <property type="match status" value="1"/>
</dbReference>
<dbReference type="InterPro" id="IPR002083">
    <property type="entry name" value="MATH/TRAF_dom"/>
</dbReference>
<proteinExistence type="predicted"/>
<dbReference type="InterPro" id="IPR008974">
    <property type="entry name" value="TRAF-like"/>
</dbReference>
<sequence>DGVIRFDMDKVSMIFDYDDGRNSPIVEARGMHWGGGASKNGDVIGVMFGCLHDQASEWNVDVNAEFTLVNSDSKKSIVAELSETMSESGHFRYDIPLTYRELLDEEKGFIKNDTITLEIRFWIINMKGIRAVPKLDFTDPNISMHDVTLVIEGEKIYVSKQYLSLHSPVFQTMFYGEFVEKGKKEIELKDVKREEFIELLHVMYPSSKKIRHESAEFLLKLSDRFQIVSVINRVEEFLMEHSSFDSTEKLRIADQFRLFGLMNDCLSALHDREDFEMIKQLPFYFSLSNDTKAILFERLLEIT</sequence>
<dbReference type="EMBL" id="BTRK01000002">
    <property type="protein sequence ID" value="GMR39015.1"/>
    <property type="molecule type" value="Genomic_DNA"/>
</dbReference>
<dbReference type="Gene3D" id="3.30.710.10">
    <property type="entry name" value="Potassium Channel Kv1.1, Chain A"/>
    <property type="match status" value="1"/>
</dbReference>
<dbReference type="InterPro" id="IPR000210">
    <property type="entry name" value="BTB/POZ_dom"/>
</dbReference>
<accession>A0AAN4ZL78</accession>
<reference evidence="3" key="1">
    <citation type="submission" date="2022-10" db="EMBL/GenBank/DDBJ databases">
        <title>Genome assembly of Pristionchus species.</title>
        <authorList>
            <person name="Yoshida K."/>
            <person name="Sommer R.J."/>
        </authorList>
    </citation>
    <scope>NUCLEOTIDE SEQUENCE [LARGE SCALE GENOMIC DNA]</scope>
    <source>
        <strain evidence="3">RS5460</strain>
    </source>
</reference>
<dbReference type="PANTHER" id="PTHR47022:SF1">
    <property type="entry name" value="BTB AND MATH DOMAIN-CONTAINING PROTEIN 36-RELATED"/>
    <property type="match status" value="1"/>
</dbReference>
<dbReference type="PANTHER" id="PTHR47022">
    <property type="entry name" value="BTB AND MATH DOMAIN-CONTAINING PROTEIN 36-RELATED"/>
    <property type="match status" value="1"/>
</dbReference>
<gene>
    <name evidence="2" type="ORF">PMAYCL1PPCAC_09210</name>
</gene>
<protein>
    <recommendedName>
        <fullName evidence="1">BTB domain-containing protein</fullName>
    </recommendedName>
</protein>
<dbReference type="SMART" id="SM00225">
    <property type="entry name" value="BTB"/>
    <property type="match status" value="1"/>
</dbReference>
<evidence type="ECO:0000313" key="2">
    <source>
        <dbReference type="EMBL" id="GMR39015.1"/>
    </source>
</evidence>
<evidence type="ECO:0000313" key="3">
    <source>
        <dbReference type="Proteomes" id="UP001328107"/>
    </source>
</evidence>
<dbReference type="Pfam" id="PF00651">
    <property type="entry name" value="BTB"/>
    <property type="match status" value="1"/>
</dbReference>
<dbReference type="CDD" id="cd18186">
    <property type="entry name" value="BTB_POZ_ZBTB_KLHL-like"/>
    <property type="match status" value="1"/>
</dbReference>
<comment type="caution">
    <text evidence="2">The sequence shown here is derived from an EMBL/GenBank/DDBJ whole genome shotgun (WGS) entry which is preliminary data.</text>
</comment>
<dbReference type="Proteomes" id="UP001328107">
    <property type="component" value="Unassembled WGS sequence"/>
</dbReference>
<organism evidence="2 3">
    <name type="scientific">Pristionchus mayeri</name>
    <dbReference type="NCBI Taxonomy" id="1317129"/>
    <lineage>
        <taxon>Eukaryota</taxon>
        <taxon>Metazoa</taxon>
        <taxon>Ecdysozoa</taxon>
        <taxon>Nematoda</taxon>
        <taxon>Chromadorea</taxon>
        <taxon>Rhabditida</taxon>
        <taxon>Rhabditina</taxon>
        <taxon>Diplogasteromorpha</taxon>
        <taxon>Diplogasteroidea</taxon>
        <taxon>Neodiplogasteridae</taxon>
        <taxon>Pristionchus</taxon>
    </lineage>
</organism>
<dbReference type="AlphaFoldDB" id="A0AAN4ZL78"/>
<feature type="domain" description="BTB" evidence="1">
    <location>
        <begin position="145"/>
        <end position="212"/>
    </location>
</feature>
<dbReference type="InterPro" id="IPR011333">
    <property type="entry name" value="SKP1/BTB/POZ_sf"/>
</dbReference>
<dbReference type="SUPFAM" id="SSF54695">
    <property type="entry name" value="POZ domain"/>
    <property type="match status" value="1"/>
</dbReference>
<feature type="non-terminal residue" evidence="2">
    <location>
        <position position="1"/>
    </location>
</feature>